<dbReference type="EMBL" id="JAEHOE010000316">
    <property type="protein sequence ID" value="KAG2481954.1"/>
    <property type="molecule type" value="Genomic_DNA"/>
</dbReference>
<feature type="compositionally biased region" description="Low complexity" evidence="7">
    <location>
        <begin position="949"/>
        <end position="964"/>
    </location>
</feature>
<dbReference type="Gene3D" id="1.20.1250.20">
    <property type="entry name" value="MFS general substrate transporter like domains"/>
    <property type="match status" value="1"/>
</dbReference>
<feature type="transmembrane region" description="Helical" evidence="8">
    <location>
        <begin position="376"/>
        <end position="396"/>
    </location>
</feature>
<keyword evidence="3" id="KW-0813">Transport</keyword>
<feature type="transmembrane region" description="Helical" evidence="8">
    <location>
        <begin position="440"/>
        <end position="464"/>
    </location>
</feature>
<dbReference type="Pfam" id="PF03092">
    <property type="entry name" value="BT1"/>
    <property type="match status" value="1"/>
</dbReference>
<sequence length="1003" mass="99405">MVDALKAEPALLAMSLVYLVQGLTDLAWLAEKYFLKDELGASPAQVSLFLSLASVPWMVKPLLGFVSDSLPLLGYRRRSYLLMASAAAAGSWLYMALASASLPSMLWAMVLGSGAVALSDVVVDSMVVERAREEDKESAGNLQSLCWAAYAVGQIATAALSGSLVEAHGPRFVFALTAAFPLLIGAASLMVHEDRVAEGEGAGEGAELSAGPSGGVEGAAGSVDAGAAPLALALAPPPAAAVLEGAALAAVTAADAQALALAPGEGAAAAASTAAPTASALSSIAFPITALATTTSTTLSLSSSTSPSAPNRLSRLLASASAARSSLASHGSELWAALSAPAIAWPVTFLMLLSATPAADDAVFFFEVEALGFSPSFLGAVQLAIAVASLAGVWLYSAAFKAVPLRSFLLWGNLLGAGLQCSDLLLVARINTAWGLDDHLFVLGGSVVTSVIANVLSMPTLVLAARLCPKGLEATMFATIMSLLNMADGVRYAGGAALMQSLGVGTGAYDNLPLLVGLCNLALLLPLPVLLLVPAGLECDASPEEVGAATAAAPAAAAAGAVPALALAAPAAAAPLVPAVAVAAVAAARASAVGVSGAGVGVMGAVAGGGVNPHLRPMPHHQPHAHFQDQYQHSLPSDTARQQAGAWRDPQALAAAEAAEAEAAAEAERRRRAAARWLLLQGDGAADNLPGDAAAASDGSAADLAAAAARVATGEPVRHGHGLAAGGYQSNGSTSYGVPVSYSTTSYDGGFSSGYDSGFDSGTEEGSFMDSGPTAAGKAWRQRGWYGRVRGPFRSAPPLPFSLTSPQLAPPATQPSPAPPTAAVPVVVVADPNGPAQIADLPLPQAQLVASDADGSPGGASTMAEPEPEREPVTVGAAARGSGSGRTPSWRSERSPGGGGGGGAATYGSVDLAASLAAAAADGDGADDDAAAPAALGSPPQLTEGRHSPGAGPAAGGAAAPLPSRLRRRVVRGPHRGALPGEDTEESGWAPGGTDGGDGVLPG</sequence>
<evidence type="ECO:0000256" key="1">
    <source>
        <dbReference type="ARBA" id="ARBA00004141"/>
    </source>
</evidence>
<dbReference type="InterPro" id="IPR004324">
    <property type="entry name" value="FBT"/>
</dbReference>
<comment type="subcellular location">
    <subcellularLocation>
        <location evidence="1">Membrane</location>
        <topology evidence="1">Multi-pass membrane protein</topology>
    </subcellularLocation>
</comment>
<evidence type="ECO:0000256" key="4">
    <source>
        <dbReference type="ARBA" id="ARBA00022692"/>
    </source>
</evidence>
<feature type="region of interest" description="Disordered" evidence="7">
    <location>
        <begin position="850"/>
        <end position="907"/>
    </location>
</feature>
<dbReference type="Proteomes" id="UP000612055">
    <property type="component" value="Unassembled WGS sequence"/>
</dbReference>
<gene>
    <name evidence="9" type="ORF">HYH03_019087</name>
</gene>
<feature type="region of interest" description="Disordered" evidence="7">
    <location>
        <begin position="619"/>
        <end position="651"/>
    </location>
</feature>
<feature type="compositionally biased region" description="Basic residues" evidence="7">
    <location>
        <begin position="965"/>
        <end position="975"/>
    </location>
</feature>
<dbReference type="AlphaFoldDB" id="A0A835XKG7"/>
<dbReference type="PANTHER" id="PTHR31585:SF0">
    <property type="entry name" value="FOLATE-BIOPTERIN TRANSPORTER 1, CHLOROPLASTIC"/>
    <property type="match status" value="1"/>
</dbReference>
<feature type="transmembrane region" description="Helical" evidence="8">
    <location>
        <begin position="171"/>
        <end position="191"/>
    </location>
</feature>
<protein>
    <submittedName>
        <fullName evidence="9">Uncharacterized protein</fullName>
    </submittedName>
</protein>
<evidence type="ECO:0000256" key="6">
    <source>
        <dbReference type="ARBA" id="ARBA00023136"/>
    </source>
</evidence>
<feature type="transmembrane region" description="Helical" evidence="8">
    <location>
        <begin position="12"/>
        <end position="30"/>
    </location>
</feature>
<feature type="region of interest" description="Disordered" evidence="7">
    <location>
        <begin position="919"/>
        <end position="1003"/>
    </location>
</feature>
<keyword evidence="10" id="KW-1185">Reference proteome</keyword>
<evidence type="ECO:0000256" key="3">
    <source>
        <dbReference type="ARBA" id="ARBA00022448"/>
    </source>
</evidence>
<feature type="compositionally biased region" description="Pro residues" evidence="7">
    <location>
        <begin position="808"/>
        <end position="820"/>
    </location>
</feature>
<dbReference type="CDD" id="cd17484">
    <property type="entry name" value="MFS_FBT"/>
    <property type="match status" value="1"/>
</dbReference>
<proteinExistence type="inferred from homology"/>
<feature type="transmembrane region" description="Helical" evidence="8">
    <location>
        <begin position="334"/>
        <end position="356"/>
    </location>
</feature>
<reference evidence="9" key="1">
    <citation type="journal article" date="2020" name="bioRxiv">
        <title>Comparative genomics of Chlamydomonas.</title>
        <authorList>
            <person name="Craig R.J."/>
            <person name="Hasan A.R."/>
            <person name="Ness R.W."/>
            <person name="Keightley P.D."/>
        </authorList>
    </citation>
    <scope>NUCLEOTIDE SEQUENCE</scope>
    <source>
        <strain evidence="9">CCAP 11/70</strain>
    </source>
</reference>
<feature type="transmembrane region" description="Helical" evidence="8">
    <location>
        <begin position="408"/>
        <end position="428"/>
    </location>
</feature>
<evidence type="ECO:0000256" key="8">
    <source>
        <dbReference type="SAM" id="Phobius"/>
    </source>
</evidence>
<feature type="transmembrane region" description="Helical" evidence="8">
    <location>
        <begin position="514"/>
        <end position="533"/>
    </location>
</feature>
<feature type="transmembrane region" description="Helical" evidence="8">
    <location>
        <begin position="80"/>
        <end position="98"/>
    </location>
</feature>
<dbReference type="PANTHER" id="PTHR31585">
    <property type="entry name" value="FOLATE-BIOPTERIN TRANSPORTER 1, CHLOROPLASTIC"/>
    <property type="match status" value="1"/>
</dbReference>
<feature type="compositionally biased region" description="Gly residues" evidence="7">
    <location>
        <begin position="896"/>
        <end position="905"/>
    </location>
</feature>
<name>A0A835XKG7_9CHLO</name>
<feature type="transmembrane region" description="Helical" evidence="8">
    <location>
        <begin position="144"/>
        <end position="165"/>
    </location>
</feature>
<evidence type="ECO:0000256" key="7">
    <source>
        <dbReference type="SAM" id="MobiDB-lite"/>
    </source>
</evidence>
<keyword evidence="4 8" id="KW-0812">Transmembrane</keyword>
<dbReference type="InterPro" id="IPR039309">
    <property type="entry name" value="BT1"/>
</dbReference>
<evidence type="ECO:0000256" key="2">
    <source>
        <dbReference type="ARBA" id="ARBA00007015"/>
    </source>
</evidence>
<comment type="similarity">
    <text evidence="2">Belongs to the major facilitator superfamily. Folate-biopterin transporter (TC 2.A.71) family.</text>
</comment>
<evidence type="ECO:0000256" key="5">
    <source>
        <dbReference type="ARBA" id="ARBA00022989"/>
    </source>
</evidence>
<feature type="region of interest" description="Disordered" evidence="7">
    <location>
        <begin position="797"/>
        <end position="820"/>
    </location>
</feature>
<dbReference type="InterPro" id="IPR036259">
    <property type="entry name" value="MFS_trans_sf"/>
</dbReference>
<feature type="transmembrane region" description="Helical" evidence="8">
    <location>
        <begin position="104"/>
        <end position="123"/>
    </location>
</feature>
<feature type="compositionally biased region" description="Gly residues" evidence="7">
    <location>
        <begin position="990"/>
        <end position="1003"/>
    </location>
</feature>
<accession>A0A835XKG7</accession>
<dbReference type="NCBIfam" id="TIGR00788">
    <property type="entry name" value="fbt"/>
    <property type="match status" value="1"/>
</dbReference>
<evidence type="ECO:0000313" key="9">
    <source>
        <dbReference type="EMBL" id="KAG2481954.1"/>
    </source>
</evidence>
<feature type="compositionally biased region" description="Polar residues" evidence="7">
    <location>
        <begin position="629"/>
        <end position="642"/>
    </location>
</feature>
<dbReference type="SUPFAM" id="SSF103473">
    <property type="entry name" value="MFS general substrate transporter"/>
    <property type="match status" value="1"/>
</dbReference>
<evidence type="ECO:0000313" key="10">
    <source>
        <dbReference type="Proteomes" id="UP000612055"/>
    </source>
</evidence>
<feature type="transmembrane region" description="Helical" evidence="8">
    <location>
        <begin position="42"/>
        <end position="59"/>
    </location>
</feature>
<dbReference type="OrthoDB" id="754047at2759"/>
<comment type="caution">
    <text evidence="9">The sequence shown here is derived from an EMBL/GenBank/DDBJ whole genome shotgun (WGS) entry which is preliminary data.</text>
</comment>
<keyword evidence="6 8" id="KW-0472">Membrane</keyword>
<keyword evidence="5 8" id="KW-1133">Transmembrane helix</keyword>
<feature type="compositionally biased region" description="Low complexity" evidence="7">
    <location>
        <begin position="931"/>
        <end position="940"/>
    </location>
</feature>
<dbReference type="GO" id="GO:0016020">
    <property type="term" value="C:membrane"/>
    <property type="evidence" value="ECO:0007669"/>
    <property type="project" value="UniProtKB-SubCell"/>
</dbReference>
<organism evidence="9 10">
    <name type="scientific">Edaphochlamys debaryana</name>
    <dbReference type="NCBI Taxonomy" id="47281"/>
    <lineage>
        <taxon>Eukaryota</taxon>
        <taxon>Viridiplantae</taxon>
        <taxon>Chlorophyta</taxon>
        <taxon>core chlorophytes</taxon>
        <taxon>Chlorophyceae</taxon>
        <taxon>CS clade</taxon>
        <taxon>Chlamydomonadales</taxon>
        <taxon>Chlamydomonadales incertae sedis</taxon>
        <taxon>Edaphochlamys</taxon>
    </lineage>
</organism>